<dbReference type="InterPro" id="IPR053141">
    <property type="entry name" value="Mycobact_SerProt_Inhib_Rv3364c"/>
</dbReference>
<dbReference type="EMBL" id="FZNR01000001">
    <property type="protein sequence ID" value="SNR25744.1"/>
    <property type="molecule type" value="Genomic_DNA"/>
</dbReference>
<reference evidence="2 3" key="1">
    <citation type="submission" date="2017-06" db="EMBL/GenBank/DDBJ databases">
        <authorList>
            <person name="Kim H.J."/>
            <person name="Triplett B.A."/>
        </authorList>
    </citation>
    <scope>NUCLEOTIDE SEQUENCE [LARGE SCALE GENOMIC DNA]</scope>
    <source>
        <strain evidence="2 3">DSM 43151</strain>
    </source>
</reference>
<dbReference type="SUPFAM" id="SSF103196">
    <property type="entry name" value="Roadblock/LC7 domain"/>
    <property type="match status" value="1"/>
</dbReference>
<dbReference type="InterPro" id="IPR004942">
    <property type="entry name" value="Roadblock/LAMTOR2_dom"/>
</dbReference>
<sequence length="159" mass="16640">MTDYRSPAGASEGTNDAQPDISWLIGQLVREVPTITAVVLVSADGLQLASSGHLSREHTESVAALAAGFLGITGQLGGLLQLGAPENLSIRYPHGHLAFLRIDDPSGEFVAALLVSAQPQTQIGQLGYAMTTFSQAVGHALTPETRHALHQNTLPAPAR</sequence>
<evidence type="ECO:0000259" key="1">
    <source>
        <dbReference type="SMART" id="SM00960"/>
    </source>
</evidence>
<gene>
    <name evidence="2" type="ORF">SAMN06264365_101182</name>
</gene>
<dbReference type="Gene3D" id="3.30.450.30">
    <property type="entry name" value="Dynein light chain 2a, cytoplasmic"/>
    <property type="match status" value="1"/>
</dbReference>
<feature type="domain" description="Roadblock/LAMTOR2" evidence="1">
    <location>
        <begin position="22"/>
        <end position="114"/>
    </location>
</feature>
<keyword evidence="3" id="KW-1185">Reference proteome</keyword>
<dbReference type="SMART" id="SM00960">
    <property type="entry name" value="Robl_LC7"/>
    <property type="match status" value="1"/>
</dbReference>
<dbReference type="Pfam" id="PF03259">
    <property type="entry name" value="Robl_LC7"/>
    <property type="match status" value="1"/>
</dbReference>
<dbReference type="PANTHER" id="PTHR36222:SF1">
    <property type="entry name" value="SERINE PROTEASE INHIBITOR RV3364C"/>
    <property type="match status" value="1"/>
</dbReference>
<dbReference type="PANTHER" id="PTHR36222">
    <property type="entry name" value="SERINE PROTEASE INHIBITOR RV3364C"/>
    <property type="match status" value="1"/>
</dbReference>
<name>A0A238UV47_9ACTN</name>
<organism evidence="2 3">
    <name type="scientific">Actinoplanes regularis</name>
    <dbReference type="NCBI Taxonomy" id="52697"/>
    <lineage>
        <taxon>Bacteria</taxon>
        <taxon>Bacillati</taxon>
        <taxon>Actinomycetota</taxon>
        <taxon>Actinomycetes</taxon>
        <taxon>Micromonosporales</taxon>
        <taxon>Micromonosporaceae</taxon>
        <taxon>Actinoplanes</taxon>
    </lineage>
</organism>
<dbReference type="AlphaFoldDB" id="A0A238UV47"/>
<evidence type="ECO:0000313" key="3">
    <source>
        <dbReference type="Proteomes" id="UP000198415"/>
    </source>
</evidence>
<proteinExistence type="predicted"/>
<dbReference type="RefSeq" id="WP_089291011.1">
    <property type="nucleotide sequence ID" value="NZ_BOMU01000012.1"/>
</dbReference>
<evidence type="ECO:0000313" key="2">
    <source>
        <dbReference type="EMBL" id="SNR25744.1"/>
    </source>
</evidence>
<accession>A0A238UV47</accession>
<dbReference type="Proteomes" id="UP000198415">
    <property type="component" value="Unassembled WGS sequence"/>
</dbReference>
<protein>
    <recommendedName>
        <fullName evidence="1">Roadblock/LAMTOR2 domain-containing protein</fullName>
    </recommendedName>
</protein>
<dbReference type="OrthoDB" id="5187023at2"/>